<keyword evidence="1" id="KW-0812">Transmembrane</keyword>
<accession>A0ABY1PUI4</accession>
<proteinExistence type="predicted"/>
<evidence type="ECO:0000313" key="2">
    <source>
        <dbReference type="EMBL" id="SMP43326.1"/>
    </source>
</evidence>
<evidence type="ECO:0000256" key="1">
    <source>
        <dbReference type="SAM" id="Phobius"/>
    </source>
</evidence>
<protein>
    <submittedName>
        <fullName evidence="2">Uncharacterized protein</fullName>
    </submittedName>
</protein>
<sequence length="41" mass="4643">MLLSHNVPPRLYGESSAGGLGFLVVLGFGFRLLWRIRKDIR</sequence>
<keyword evidence="3" id="KW-1185">Reference proteome</keyword>
<keyword evidence="1" id="KW-0472">Membrane</keyword>
<dbReference type="EMBL" id="FXUG01000001">
    <property type="protein sequence ID" value="SMP43326.1"/>
    <property type="molecule type" value="Genomic_DNA"/>
</dbReference>
<name>A0ABY1PUI4_9BACT</name>
<feature type="transmembrane region" description="Helical" evidence="1">
    <location>
        <begin position="15"/>
        <end position="34"/>
    </location>
</feature>
<organism evidence="2 3">
    <name type="scientific">Neorhodopirellula lusitana</name>
    <dbReference type="NCBI Taxonomy" id="445327"/>
    <lineage>
        <taxon>Bacteria</taxon>
        <taxon>Pseudomonadati</taxon>
        <taxon>Planctomycetota</taxon>
        <taxon>Planctomycetia</taxon>
        <taxon>Pirellulales</taxon>
        <taxon>Pirellulaceae</taxon>
        <taxon>Neorhodopirellula</taxon>
    </lineage>
</organism>
<gene>
    <name evidence="2" type="ORF">SAMN06265222_101920</name>
</gene>
<reference evidence="2 3" key="1">
    <citation type="submission" date="2017-05" db="EMBL/GenBank/DDBJ databases">
        <authorList>
            <person name="Varghese N."/>
            <person name="Submissions S."/>
        </authorList>
    </citation>
    <scope>NUCLEOTIDE SEQUENCE [LARGE SCALE GENOMIC DNA]</scope>
    <source>
        <strain evidence="2 3">DSM 25457</strain>
    </source>
</reference>
<dbReference type="Proteomes" id="UP001158067">
    <property type="component" value="Unassembled WGS sequence"/>
</dbReference>
<evidence type="ECO:0000313" key="3">
    <source>
        <dbReference type="Proteomes" id="UP001158067"/>
    </source>
</evidence>
<keyword evidence="1" id="KW-1133">Transmembrane helix</keyword>
<comment type="caution">
    <text evidence="2">The sequence shown here is derived from an EMBL/GenBank/DDBJ whole genome shotgun (WGS) entry which is preliminary data.</text>
</comment>